<dbReference type="InterPro" id="IPR010982">
    <property type="entry name" value="Lambda_DNA-bd_dom_sf"/>
</dbReference>
<accession>B9EC66</accession>
<dbReference type="OrthoDB" id="1150409at2"/>
<protein>
    <recommendedName>
        <fullName evidence="1">HTH cro/C1-type domain-containing protein</fullName>
    </recommendedName>
</protein>
<evidence type="ECO:0000313" key="2">
    <source>
        <dbReference type="EMBL" id="BAH18674.1"/>
    </source>
</evidence>
<dbReference type="InterPro" id="IPR011990">
    <property type="entry name" value="TPR-like_helical_dom_sf"/>
</dbReference>
<dbReference type="SMART" id="SM00530">
    <property type="entry name" value="HTH_XRE"/>
    <property type="match status" value="1"/>
</dbReference>
<dbReference type="GO" id="GO:0003677">
    <property type="term" value="F:DNA binding"/>
    <property type="evidence" value="ECO:0007669"/>
    <property type="project" value="InterPro"/>
</dbReference>
<dbReference type="Gene3D" id="1.25.40.10">
    <property type="entry name" value="Tetratricopeptide repeat domain"/>
    <property type="match status" value="1"/>
</dbReference>
<name>B9EC66_MACCJ</name>
<dbReference type="CDD" id="cd00093">
    <property type="entry name" value="HTH_XRE"/>
    <property type="match status" value="1"/>
</dbReference>
<dbReference type="Proteomes" id="UP000001383">
    <property type="component" value="Plasmid pMCCL1"/>
</dbReference>
<dbReference type="SUPFAM" id="SSF47413">
    <property type="entry name" value="lambda repressor-like DNA-binding domains"/>
    <property type="match status" value="1"/>
</dbReference>
<dbReference type="SUPFAM" id="SSF48452">
    <property type="entry name" value="TPR-like"/>
    <property type="match status" value="1"/>
</dbReference>
<dbReference type="HOGENOM" id="CLU_053304_1_0_9"/>
<dbReference type="eggNOG" id="COG1396">
    <property type="taxonomic scope" value="Bacteria"/>
</dbReference>
<dbReference type="RefSeq" id="WP_012655840.1">
    <property type="nucleotide sequence ID" value="NC_011995.1"/>
</dbReference>
<evidence type="ECO:0000313" key="3">
    <source>
        <dbReference type="Proteomes" id="UP000001383"/>
    </source>
</evidence>
<sequence>MLNIGEFIKNKRNEMNMTQIQLSNGICTQGQISKIEKGEIDPSSEILVKIAQKLDFSLDDLFNLTSIEKLNTNKNIMLNIKELINSRNYEQLEHLIKHTDTSVLNLEDTVYMEWAKLITDYNLYNKDILNDLKKILHNREMNISDKMISIIYNSIGVIHKQKHDYTHAKYYFKKVRELHSIHPEDFEYILKIYLNLSNILFELEQWEELYETCIESIRISYNSNNMVVLPELIYSKNYSLNKISNSFQCNIDELNFALFLAEKQNKIIVKEMIEKYLTNI</sequence>
<dbReference type="Pfam" id="PF18768">
    <property type="entry name" value="RNPP_C"/>
    <property type="match status" value="1"/>
</dbReference>
<dbReference type="InterPro" id="IPR041315">
    <property type="entry name" value="PlcR_TPR"/>
</dbReference>
<dbReference type="PANTHER" id="PTHR37038:SF14">
    <property type="entry name" value="TRANSCRIPTIONAL ACTIVATOR"/>
    <property type="match status" value="1"/>
</dbReference>
<dbReference type="PROSITE" id="PS50943">
    <property type="entry name" value="HTH_CROC1"/>
    <property type="match status" value="1"/>
</dbReference>
<geneLocation type="plasmid" evidence="2 3">
    <name>pMCCL1</name>
</geneLocation>
<dbReference type="KEGG" id="mcl:MCCL_plsA0010"/>
<dbReference type="InterPro" id="IPR053163">
    <property type="entry name" value="HTH-type_regulator_Rgg"/>
</dbReference>
<keyword evidence="2" id="KW-0614">Plasmid</keyword>
<reference evidence="2 3" key="1">
    <citation type="journal article" date="2009" name="J. Bacteriol.">
        <title>Complete genome sequence of Macrococcus caseolyticus strain JCSCS5402, reflecting the ancestral genome of the human-pathogenic staphylococci.</title>
        <authorList>
            <person name="Baba T."/>
            <person name="Kuwahara-Arai K."/>
            <person name="Uchiyama I."/>
            <person name="Takeuchi F."/>
            <person name="Ito T."/>
            <person name="Hiramatsu K."/>
        </authorList>
    </citation>
    <scope>NUCLEOTIDE SEQUENCE [LARGE SCALE GENOMIC DNA]</scope>
    <source>
        <strain evidence="2 3">JCSC5402</strain>
        <plasmid evidence="2 3">pMCCL1</plasmid>
    </source>
</reference>
<organism evidence="2 3">
    <name type="scientific">Macrococcus caseolyticus (strain JCSC5402)</name>
    <name type="common">Macrococcoides caseolyticum</name>
    <dbReference type="NCBI Taxonomy" id="458233"/>
    <lineage>
        <taxon>Bacteria</taxon>
        <taxon>Bacillati</taxon>
        <taxon>Bacillota</taxon>
        <taxon>Bacilli</taxon>
        <taxon>Bacillales</taxon>
        <taxon>Staphylococcaceae</taxon>
        <taxon>Macrococcoides</taxon>
    </lineage>
</organism>
<dbReference type="PANTHER" id="PTHR37038">
    <property type="entry name" value="TRANSCRIPTIONAL REGULATOR-RELATED"/>
    <property type="match status" value="1"/>
</dbReference>
<dbReference type="Pfam" id="PF01381">
    <property type="entry name" value="HTH_3"/>
    <property type="match status" value="1"/>
</dbReference>
<dbReference type="InterPro" id="IPR001387">
    <property type="entry name" value="Cro/C1-type_HTH"/>
</dbReference>
<proteinExistence type="predicted"/>
<dbReference type="EMBL" id="AP009485">
    <property type="protein sequence ID" value="BAH18674.1"/>
    <property type="molecule type" value="Genomic_DNA"/>
</dbReference>
<feature type="domain" description="HTH cro/C1-type" evidence="1">
    <location>
        <begin position="8"/>
        <end position="61"/>
    </location>
</feature>
<dbReference type="AlphaFoldDB" id="B9EC66"/>
<evidence type="ECO:0000259" key="1">
    <source>
        <dbReference type="PROSITE" id="PS50943"/>
    </source>
</evidence>
<gene>
    <name evidence="2" type="ordered locus">MCCL_plsA0010</name>
</gene>